<keyword evidence="9" id="KW-1185">Reference proteome</keyword>
<dbReference type="EMBL" id="JBHUPB010000010">
    <property type="protein sequence ID" value="MFD2968722.1"/>
    <property type="molecule type" value="Genomic_DNA"/>
</dbReference>
<feature type="domain" description="RagB/SusD" evidence="6">
    <location>
        <begin position="289"/>
        <end position="526"/>
    </location>
</feature>
<reference evidence="9" key="1">
    <citation type="journal article" date="2019" name="Int. J. Syst. Evol. Microbiol.">
        <title>The Global Catalogue of Microorganisms (GCM) 10K type strain sequencing project: providing services to taxonomists for standard genome sequencing and annotation.</title>
        <authorList>
            <consortium name="The Broad Institute Genomics Platform"/>
            <consortium name="The Broad Institute Genome Sequencing Center for Infectious Disease"/>
            <person name="Wu L."/>
            <person name="Ma J."/>
        </authorList>
    </citation>
    <scope>NUCLEOTIDE SEQUENCE [LARGE SCALE GENOMIC DNA]</scope>
    <source>
        <strain evidence="9">KCTC 22814</strain>
    </source>
</reference>
<evidence type="ECO:0000259" key="6">
    <source>
        <dbReference type="Pfam" id="PF07980"/>
    </source>
</evidence>
<protein>
    <submittedName>
        <fullName evidence="8">RagB/SusD family nutrient uptake outer membrane protein</fullName>
    </submittedName>
</protein>
<keyword evidence="3" id="KW-0732">Signal</keyword>
<sequence>MKQIDQYPNDQLATETFFTNANDALLALNGCYGYLDGNQDNIYFEAMSDNAFAQYPWESAATEVSAGNITVNTDLGYGRRYEGIRRFNYFISQIENVQMSEELKKRYKAEVRFLRAYSYANLTTIFGPVPLIVDALENPQDAKIEPTAELQVVEFVLSELGDIVNDLPTSYSGGGGNEYGRITRSAALALRSRIALFYKNYNIASSSAKQVMDLNIHTLFEKDPSSGDLQEDYSDFVTFANDAEKQRFYRGLVSYTQQFWSINERNSEVILTRQYAVNINKTLATTKLFPAALNGWSSVTPTQSLVDAYGDRNGDPVTNLPTPAQRNTNYNNGAFGAAYLTEFKNRDTRLYASILFPGNSLFVDGKVQEFSWGKGGNNNSKTGYNFRKIADPNYIQEQNGDSDFQLLRYAEVLLTFAEAENELNGPSVAVYEAVNLVRSRAGMPDVDQARYGSKNTLRTLIQNERRIELAGEGQRFWDIRRLAIAAEVMKDIRDITNETTQARKWEPRYYYMPYPLTAMDRNPNLQTAQKEKGY</sequence>
<evidence type="ECO:0000313" key="9">
    <source>
        <dbReference type="Proteomes" id="UP001597525"/>
    </source>
</evidence>
<evidence type="ECO:0000256" key="1">
    <source>
        <dbReference type="ARBA" id="ARBA00004442"/>
    </source>
</evidence>
<name>A0ABW6BGW6_9SPHI</name>
<organism evidence="8 9">
    <name type="scientific">Sphingobacterium bambusae</name>
    <dbReference type="NCBI Taxonomy" id="662858"/>
    <lineage>
        <taxon>Bacteria</taxon>
        <taxon>Pseudomonadati</taxon>
        <taxon>Bacteroidota</taxon>
        <taxon>Sphingobacteriia</taxon>
        <taxon>Sphingobacteriales</taxon>
        <taxon>Sphingobacteriaceae</taxon>
        <taxon>Sphingobacterium</taxon>
    </lineage>
</organism>
<evidence type="ECO:0000256" key="3">
    <source>
        <dbReference type="ARBA" id="ARBA00022729"/>
    </source>
</evidence>
<dbReference type="RefSeq" id="WP_320185009.1">
    <property type="nucleotide sequence ID" value="NZ_CP138332.1"/>
</dbReference>
<keyword evidence="5" id="KW-0998">Cell outer membrane</keyword>
<dbReference type="Pfam" id="PF07980">
    <property type="entry name" value="SusD_RagB"/>
    <property type="match status" value="1"/>
</dbReference>
<dbReference type="Pfam" id="PF14322">
    <property type="entry name" value="SusD-like_3"/>
    <property type="match status" value="1"/>
</dbReference>
<evidence type="ECO:0000313" key="8">
    <source>
        <dbReference type="EMBL" id="MFD2968722.1"/>
    </source>
</evidence>
<comment type="caution">
    <text evidence="8">The sequence shown here is derived from an EMBL/GenBank/DDBJ whole genome shotgun (WGS) entry which is preliminary data.</text>
</comment>
<evidence type="ECO:0000256" key="4">
    <source>
        <dbReference type="ARBA" id="ARBA00023136"/>
    </source>
</evidence>
<dbReference type="InterPro" id="IPR033985">
    <property type="entry name" value="SusD-like_N"/>
</dbReference>
<keyword evidence="4" id="KW-0472">Membrane</keyword>
<evidence type="ECO:0000256" key="5">
    <source>
        <dbReference type="ARBA" id="ARBA00023237"/>
    </source>
</evidence>
<dbReference type="SUPFAM" id="SSF48452">
    <property type="entry name" value="TPR-like"/>
    <property type="match status" value="1"/>
</dbReference>
<dbReference type="Proteomes" id="UP001597525">
    <property type="component" value="Unassembled WGS sequence"/>
</dbReference>
<comment type="subcellular location">
    <subcellularLocation>
        <location evidence="1">Cell outer membrane</location>
    </subcellularLocation>
</comment>
<comment type="similarity">
    <text evidence="2">Belongs to the SusD family.</text>
</comment>
<feature type="domain" description="SusD-like N-terminal" evidence="7">
    <location>
        <begin position="39"/>
        <end position="196"/>
    </location>
</feature>
<evidence type="ECO:0000256" key="2">
    <source>
        <dbReference type="ARBA" id="ARBA00006275"/>
    </source>
</evidence>
<dbReference type="InterPro" id="IPR012944">
    <property type="entry name" value="SusD_RagB_dom"/>
</dbReference>
<dbReference type="InterPro" id="IPR011990">
    <property type="entry name" value="TPR-like_helical_dom_sf"/>
</dbReference>
<gene>
    <name evidence="8" type="ORF">ACFS7Y_15080</name>
</gene>
<evidence type="ECO:0000259" key="7">
    <source>
        <dbReference type="Pfam" id="PF14322"/>
    </source>
</evidence>
<dbReference type="Gene3D" id="1.25.40.390">
    <property type="match status" value="1"/>
</dbReference>
<accession>A0ABW6BGW6</accession>
<proteinExistence type="inferred from homology"/>